<protein>
    <submittedName>
        <fullName evidence="2">Uncharacterized protein</fullName>
    </submittedName>
</protein>
<evidence type="ECO:0000256" key="1">
    <source>
        <dbReference type="SAM" id="MobiDB-lite"/>
    </source>
</evidence>
<feature type="region of interest" description="Disordered" evidence="1">
    <location>
        <begin position="93"/>
        <end position="135"/>
    </location>
</feature>
<sequence>MAAHAPLPSTAPLGFRKGGRPIYPILGVSADDPSNGGIGGPGEGAGGTPVSVPQSELSRLFAREKDQGLRAGVRDLVASRKALTDFVQAQHDAEQERKAAEQARLSEVERREQAATERERQARERESAAALRERDAARRAVLVNLGAAGDGLEDAVALLTRDIEPDADDTTLTQAADTLKRRRPELFAQGQGRGRSPEGPLSGAPSGVPGRGGGPPPHPGQRGLDFARRRGPLPPS</sequence>
<comment type="caution">
    <text evidence="2">The sequence shown here is derived from an EMBL/GenBank/DDBJ whole genome shotgun (WGS) entry which is preliminary data.</text>
</comment>
<keyword evidence="3" id="KW-1185">Reference proteome</keyword>
<feature type="region of interest" description="Disordered" evidence="1">
    <location>
        <begin position="161"/>
        <end position="236"/>
    </location>
</feature>
<evidence type="ECO:0000313" key="2">
    <source>
        <dbReference type="EMBL" id="GGS29761.1"/>
    </source>
</evidence>
<accession>A0A918GD44</accession>
<dbReference type="Proteomes" id="UP000653493">
    <property type="component" value="Unassembled WGS sequence"/>
</dbReference>
<proteinExistence type="predicted"/>
<feature type="compositionally biased region" description="Gly residues" evidence="1">
    <location>
        <begin position="36"/>
        <end position="47"/>
    </location>
</feature>
<name>A0A918GD44_STRGD</name>
<reference evidence="2" key="1">
    <citation type="journal article" date="2014" name="Int. J. Syst. Evol. Microbiol.">
        <title>Complete genome sequence of Corynebacterium casei LMG S-19264T (=DSM 44701T), isolated from a smear-ripened cheese.</title>
        <authorList>
            <consortium name="US DOE Joint Genome Institute (JGI-PGF)"/>
            <person name="Walter F."/>
            <person name="Albersmeier A."/>
            <person name="Kalinowski J."/>
            <person name="Ruckert C."/>
        </authorList>
    </citation>
    <scope>NUCLEOTIDE SEQUENCE</scope>
    <source>
        <strain evidence="2">JCM 4234</strain>
    </source>
</reference>
<organism evidence="2 3">
    <name type="scientific">Streptomyces griseoviridis</name>
    <dbReference type="NCBI Taxonomy" id="45398"/>
    <lineage>
        <taxon>Bacteria</taxon>
        <taxon>Bacillati</taxon>
        <taxon>Actinomycetota</taxon>
        <taxon>Actinomycetes</taxon>
        <taxon>Kitasatosporales</taxon>
        <taxon>Streptomycetaceae</taxon>
        <taxon>Streptomyces</taxon>
    </lineage>
</organism>
<dbReference type="AlphaFoldDB" id="A0A918GD44"/>
<evidence type="ECO:0000313" key="3">
    <source>
        <dbReference type="Proteomes" id="UP000653493"/>
    </source>
</evidence>
<gene>
    <name evidence="2" type="ORF">GCM10010238_18360</name>
</gene>
<reference evidence="2" key="2">
    <citation type="submission" date="2020-09" db="EMBL/GenBank/DDBJ databases">
        <authorList>
            <person name="Sun Q."/>
            <person name="Ohkuma M."/>
        </authorList>
    </citation>
    <scope>NUCLEOTIDE SEQUENCE</scope>
    <source>
        <strain evidence="2">JCM 4234</strain>
    </source>
</reference>
<dbReference type="EMBL" id="BMSL01000003">
    <property type="protein sequence ID" value="GGS29761.1"/>
    <property type="molecule type" value="Genomic_DNA"/>
</dbReference>
<feature type="region of interest" description="Disordered" evidence="1">
    <location>
        <begin position="1"/>
        <end position="53"/>
    </location>
</feature>